<evidence type="ECO:0000256" key="1">
    <source>
        <dbReference type="ARBA" id="ARBA00009636"/>
    </source>
</evidence>
<dbReference type="SMART" id="SM00864">
    <property type="entry name" value="Tubulin"/>
    <property type="match status" value="1"/>
</dbReference>
<dbReference type="SMART" id="SM00865">
    <property type="entry name" value="Tubulin_C"/>
    <property type="match status" value="1"/>
</dbReference>
<dbReference type="Pfam" id="PF03953">
    <property type="entry name" value="Tubulin_C"/>
    <property type="match status" value="1"/>
</dbReference>
<dbReference type="InterPro" id="IPR009080">
    <property type="entry name" value="tRNAsynth_Ia_anticodon-bd"/>
</dbReference>
<dbReference type="InterPro" id="IPR018316">
    <property type="entry name" value="Tubulin/FtsZ_2-layer-sand-dom"/>
</dbReference>
<dbReference type="GO" id="GO:0004812">
    <property type="term" value="F:aminoacyl-tRNA ligase activity"/>
    <property type="evidence" value="ECO:0007669"/>
    <property type="project" value="InterPro"/>
</dbReference>
<keyword evidence="7" id="KW-0342">GTP-binding</keyword>
<dbReference type="InterPro" id="IPR008280">
    <property type="entry name" value="Tub_FtsZ_C"/>
</dbReference>
<feature type="region of interest" description="Disordered" evidence="10">
    <location>
        <begin position="441"/>
        <end position="472"/>
    </location>
</feature>
<proteinExistence type="inferred from homology"/>
<keyword evidence="14" id="KW-1185">Reference proteome</keyword>
<dbReference type="Pfam" id="PF00091">
    <property type="entry name" value="Tubulin"/>
    <property type="match status" value="1"/>
</dbReference>
<dbReference type="FunFam" id="3.40.50.1440:FF:000004">
    <property type="entry name" value="Tubulin alpha chain"/>
    <property type="match status" value="1"/>
</dbReference>
<feature type="region of interest" description="Disordered" evidence="10">
    <location>
        <begin position="323"/>
        <end position="426"/>
    </location>
</feature>
<dbReference type="GO" id="GO:0005524">
    <property type="term" value="F:ATP binding"/>
    <property type="evidence" value="ECO:0007669"/>
    <property type="project" value="InterPro"/>
</dbReference>
<dbReference type="PANTHER" id="PTHR11588">
    <property type="entry name" value="TUBULIN"/>
    <property type="match status" value="1"/>
</dbReference>
<dbReference type="PROSITE" id="PS00227">
    <property type="entry name" value="TUBULIN"/>
    <property type="match status" value="1"/>
</dbReference>
<dbReference type="GO" id="GO:0006418">
    <property type="term" value="P:tRNA aminoacylation for protein translation"/>
    <property type="evidence" value="ECO:0007669"/>
    <property type="project" value="InterPro"/>
</dbReference>
<dbReference type="PRINTS" id="PR01162">
    <property type="entry name" value="ALPHATUBULIN"/>
</dbReference>
<dbReference type="InterPro" id="IPR023123">
    <property type="entry name" value="Tubulin_C"/>
</dbReference>
<dbReference type="PRINTS" id="PR01161">
    <property type="entry name" value="TUBULIN"/>
</dbReference>
<accession>A0AA36HNF3</accession>
<dbReference type="InterPro" id="IPR017975">
    <property type="entry name" value="Tubulin_CS"/>
</dbReference>
<evidence type="ECO:0000256" key="3">
    <source>
        <dbReference type="ARBA" id="ARBA00022490"/>
    </source>
</evidence>
<evidence type="ECO:0000256" key="9">
    <source>
        <dbReference type="ARBA" id="ARBA00049117"/>
    </source>
</evidence>
<dbReference type="InterPro" id="IPR003008">
    <property type="entry name" value="Tubulin_FtsZ_GTPase"/>
</dbReference>
<keyword evidence="4" id="KW-0493">Microtubule</keyword>
<evidence type="ECO:0000313" key="13">
    <source>
        <dbReference type="EMBL" id="CAJ1372051.1"/>
    </source>
</evidence>
<keyword evidence="5" id="KW-0547">Nucleotide-binding</keyword>
<comment type="catalytic activity">
    <reaction evidence="9">
        <text>GTP + H2O = GDP + phosphate + H(+)</text>
        <dbReference type="Rhea" id="RHEA:19669"/>
        <dbReference type="ChEBI" id="CHEBI:15377"/>
        <dbReference type="ChEBI" id="CHEBI:15378"/>
        <dbReference type="ChEBI" id="CHEBI:37565"/>
        <dbReference type="ChEBI" id="CHEBI:43474"/>
        <dbReference type="ChEBI" id="CHEBI:58189"/>
    </reaction>
    <physiologicalReaction direction="left-to-right" evidence="9">
        <dbReference type="Rhea" id="RHEA:19670"/>
    </physiologicalReaction>
</comment>
<keyword evidence="3" id="KW-0963">Cytoplasm</keyword>
<evidence type="ECO:0000256" key="10">
    <source>
        <dbReference type="SAM" id="MobiDB-lite"/>
    </source>
</evidence>
<dbReference type="GO" id="GO:0007017">
    <property type="term" value="P:microtubule-based process"/>
    <property type="evidence" value="ECO:0007669"/>
    <property type="project" value="InterPro"/>
</dbReference>
<dbReference type="GO" id="GO:0005525">
    <property type="term" value="F:GTP binding"/>
    <property type="evidence" value="ECO:0007669"/>
    <property type="project" value="UniProtKB-KW"/>
</dbReference>
<evidence type="ECO:0008006" key="15">
    <source>
        <dbReference type="Google" id="ProtNLM"/>
    </source>
</evidence>
<keyword evidence="6" id="KW-0378">Hydrolase</keyword>
<feature type="domain" description="Tubulin/FtsZ GTPase" evidence="11">
    <location>
        <begin position="535"/>
        <end position="732"/>
    </location>
</feature>
<dbReference type="InterPro" id="IPR002452">
    <property type="entry name" value="Alpha_tubulin"/>
</dbReference>
<dbReference type="InterPro" id="IPR036525">
    <property type="entry name" value="Tubulin/FtsZ_GTPase_sf"/>
</dbReference>
<dbReference type="SUPFAM" id="SSF52490">
    <property type="entry name" value="Tubulin nucleotide-binding domain-like"/>
    <property type="match status" value="1"/>
</dbReference>
<evidence type="ECO:0000256" key="7">
    <source>
        <dbReference type="ARBA" id="ARBA00023134"/>
    </source>
</evidence>
<evidence type="ECO:0000313" key="14">
    <source>
        <dbReference type="Proteomes" id="UP001178507"/>
    </source>
</evidence>
<dbReference type="CDD" id="cd02186">
    <property type="entry name" value="alpha_tubulin"/>
    <property type="match status" value="1"/>
</dbReference>
<comment type="similarity">
    <text evidence="1">Belongs to the tubulin family.</text>
</comment>
<evidence type="ECO:0000256" key="2">
    <source>
        <dbReference type="ARBA" id="ARBA00011747"/>
    </source>
</evidence>
<dbReference type="SUPFAM" id="SSF47323">
    <property type="entry name" value="Anticodon-binding domain of a subclass of class I aminoacyl-tRNA synthetases"/>
    <property type="match status" value="1"/>
</dbReference>
<dbReference type="FunFam" id="3.30.1330.20:FF:000001">
    <property type="entry name" value="Tubulin alpha chain"/>
    <property type="match status" value="1"/>
</dbReference>
<dbReference type="EMBL" id="CAUJNA010000113">
    <property type="protein sequence ID" value="CAJ1372051.1"/>
    <property type="molecule type" value="Genomic_DNA"/>
</dbReference>
<dbReference type="GO" id="GO:0016787">
    <property type="term" value="F:hydrolase activity"/>
    <property type="evidence" value="ECO:0007669"/>
    <property type="project" value="UniProtKB-KW"/>
</dbReference>
<dbReference type="Gene3D" id="1.20.120.1910">
    <property type="entry name" value="Cysteine-tRNA ligase, C-terminal anti-codon recognition domain"/>
    <property type="match status" value="1"/>
</dbReference>
<dbReference type="GO" id="GO:0005200">
    <property type="term" value="F:structural constituent of cytoskeleton"/>
    <property type="evidence" value="ECO:0007669"/>
    <property type="project" value="InterPro"/>
</dbReference>
<evidence type="ECO:0000256" key="8">
    <source>
        <dbReference type="ARBA" id="ARBA00034296"/>
    </source>
</evidence>
<dbReference type="InterPro" id="IPR037103">
    <property type="entry name" value="Tubulin/FtsZ-like_C"/>
</dbReference>
<dbReference type="GO" id="GO:0005874">
    <property type="term" value="C:microtubule"/>
    <property type="evidence" value="ECO:0007669"/>
    <property type="project" value="UniProtKB-KW"/>
</dbReference>
<feature type="domain" description="Tubulin/FtsZ 2-layer sandwich" evidence="12">
    <location>
        <begin position="734"/>
        <end position="879"/>
    </location>
</feature>
<protein>
    <recommendedName>
        <fullName evidence="15">Tubulin alpha chain</fullName>
    </recommendedName>
</protein>
<evidence type="ECO:0000256" key="5">
    <source>
        <dbReference type="ARBA" id="ARBA00022741"/>
    </source>
</evidence>
<organism evidence="13 14">
    <name type="scientific">Effrenium voratum</name>
    <dbReference type="NCBI Taxonomy" id="2562239"/>
    <lineage>
        <taxon>Eukaryota</taxon>
        <taxon>Sar</taxon>
        <taxon>Alveolata</taxon>
        <taxon>Dinophyceae</taxon>
        <taxon>Suessiales</taxon>
        <taxon>Symbiodiniaceae</taxon>
        <taxon>Effrenium</taxon>
    </lineage>
</organism>
<evidence type="ECO:0000259" key="12">
    <source>
        <dbReference type="SMART" id="SM00865"/>
    </source>
</evidence>
<evidence type="ECO:0000259" key="11">
    <source>
        <dbReference type="SMART" id="SM00864"/>
    </source>
</evidence>
<comment type="subunit">
    <text evidence="2">Dimer of alpha and beta chains. A typical microtubule is a hollow water-filled tube with an outer diameter of 25 nm and an inner diameter of 15 nM. Alpha-beta heterodimers associate head-to-tail to form protofilaments running lengthwise along the microtubule wall with the beta-tubulin subunit facing the microtubule plus end conferring a structural polarity. Microtubules usually have 13 protofilaments but different protofilament numbers can be found in some organisms and specialized cells.</text>
</comment>
<comment type="caution">
    <text evidence="13">The sequence shown here is derived from an EMBL/GenBank/DDBJ whole genome shotgun (WGS) entry which is preliminary data.</text>
</comment>
<dbReference type="Proteomes" id="UP001178507">
    <property type="component" value="Unassembled WGS sequence"/>
</dbReference>
<evidence type="ECO:0000256" key="6">
    <source>
        <dbReference type="ARBA" id="ARBA00022801"/>
    </source>
</evidence>
<dbReference type="Gene3D" id="3.30.1330.20">
    <property type="entry name" value="Tubulin/FtsZ, C-terminal domain"/>
    <property type="match status" value="1"/>
</dbReference>
<evidence type="ECO:0000256" key="4">
    <source>
        <dbReference type="ARBA" id="ARBA00022701"/>
    </source>
</evidence>
<dbReference type="Gene3D" id="1.10.287.600">
    <property type="entry name" value="Helix hairpin bin"/>
    <property type="match status" value="1"/>
</dbReference>
<feature type="compositionally biased region" description="Basic and acidic residues" evidence="10">
    <location>
        <begin position="342"/>
        <end position="360"/>
    </location>
</feature>
<reference evidence="13" key="1">
    <citation type="submission" date="2023-08" db="EMBL/GenBank/DDBJ databases">
        <authorList>
            <person name="Chen Y."/>
            <person name="Shah S."/>
            <person name="Dougan E. K."/>
            <person name="Thang M."/>
            <person name="Chan C."/>
        </authorList>
    </citation>
    <scope>NUCLEOTIDE SEQUENCE</scope>
</reference>
<gene>
    <name evidence="13" type="ORF">EVOR1521_LOCUS2206</name>
</gene>
<dbReference type="InterPro" id="IPR000217">
    <property type="entry name" value="Tubulin"/>
</dbReference>
<name>A0AA36HNF3_9DINO</name>
<dbReference type="Gene3D" id="3.40.50.1440">
    <property type="entry name" value="Tubulin/FtsZ, GTPase domain"/>
    <property type="match status" value="1"/>
</dbReference>
<dbReference type="AlphaFoldDB" id="A0AA36HNF3"/>
<dbReference type="FunFam" id="1.10.287.600:FF:000005">
    <property type="entry name" value="Tubulin alpha chain"/>
    <property type="match status" value="1"/>
</dbReference>
<dbReference type="SUPFAM" id="SSF55307">
    <property type="entry name" value="Tubulin C-terminal domain-like"/>
    <property type="match status" value="1"/>
</dbReference>
<sequence>MWAKPGPKPFQWLVLGSHFKWPRWPRPASIWLRRTPSRDGEPSNAYVWNALIDREKARIDRNFSEADRVRDSLRERGIEIYDRERRWEIWSLQTLLISGNKSLIAWRAVRVVRLPGQGDGPKATCTINEPVKAKGRRSKFPLIHGHGSQMCFGDCKWGDVIPGGLQDGEQWSTDLSKEDAEAVVPKLPEGNTSAESLFSMEALGVLPPLDRGWKPKSEAIQKGKSMWLTHNTAADWIYNMTEDKYFHLPSKSFWEKRPLESQDPKAPPYTYVRMDAFHLQALRHFAASLETAALPLAWKSWTLFVRKKKVAVQIAAEAPTVEEVPTSAGAGPHVDENLQLPSEHEESRSEATEVEDAKEPEGEEPTQETPAPVPAPLPEVRQSAVTTPSRKPKRGFCGCLRASPVESDEESEEATLLPASEPEMPKPISEMSTITVVTPQERASDTSSHAGPWPHPCKPSEGDTHDTSGGSKTGGVDLRFRLQPLCFVLLNTSVAQGGVQIGNACWELFCLEHGIQPDGQMPSDKTIGGGDDAAFNTFFSETGAGKHVPRCVMVDLEPTVVDEVRTGTYRQLFHPEQLISGKEDAANNFARGHYTIGKEIVDLVLDRIRKLADNCTGLQGFCVYNAVGGGTGSGLGCLMLERLSVDYGKKSKISFTVWSCPQVATAVVEPYNTVLCVHSLLEHTDVTIMYDNEALYDICRRNLDIERPTYTNLNRLIAQIISSLTASLRFDGALNVDITEFQTNLVPYPRIHFMLTSFAPVISAEKAYHEQLSVAEITMSVFEPASMMVKCDPRHGKYMACCMMYRGDVVPKDVNAAVATIKTKRTIQFVDWCPTGFKCGINYQPPTVVPGGDLAKVMRACCMISNSTAIAEVFSRIDHKFDLMYSKRAFVHHYVGEGMEEGEFSEAREDLAALEKDYEEVGIETAEGEGEEEGARAKFALGFGDLVYVPKNIYSVDDLHTHRLENFLAEIGRNPQRLVIHVDRRRDGKTAIAFM</sequence>
<comment type="function">
    <text evidence="8">Tubulin is the major constituent of microtubules, a cylinder consisting of laterally associated linear protofilaments composed of alpha- and beta-tubulin heterodimers. Microtubules grow by the addition of GTP-tubulin dimers to the microtubule end, where a stabilizing cap forms. Below the cap, tubulin dimers are in GDP-bound state, owing to GTPase activity of alpha-tubulin.</text>
</comment>